<reference evidence="10" key="1">
    <citation type="submission" date="2016-10" db="EMBL/GenBank/DDBJ databases">
        <authorList>
            <person name="Varghese N."/>
            <person name="Submissions S."/>
        </authorList>
    </citation>
    <scope>NUCLEOTIDE SEQUENCE [LARGE SCALE GENOMIC DNA]</scope>
    <source>
        <strain evidence="10">DSM 17038</strain>
    </source>
</reference>
<gene>
    <name evidence="9" type="ORF">SAMN05660649_00415</name>
</gene>
<evidence type="ECO:0000313" key="9">
    <source>
        <dbReference type="EMBL" id="SFF99950.1"/>
    </source>
</evidence>
<proteinExistence type="predicted"/>
<dbReference type="GO" id="GO:0046872">
    <property type="term" value="F:metal ion binding"/>
    <property type="evidence" value="ECO:0007669"/>
    <property type="project" value="UniProtKB-KW"/>
</dbReference>
<dbReference type="RefSeq" id="WP_092468205.1">
    <property type="nucleotide sequence ID" value="NZ_FOOX01000001.1"/>
</dbReference>
<dbReference type="EMBL" id="FOOX01000001">
    <property type="protein sequence ID" value="SFF99950.1"/>
    <property type="molecule type" value="Genomic_DNA"/>
</dbReference>
<dbReference type="PROSITE" id="PS51918">
    <property type="entry name" value="RADICAL_SAM"/>
    <property type="match status" value="1"/>
</dbReference>
<keyword evidence="3" id="KW-0949">S-adenosyl-L-methionine</keyword>
<organism evidence="9 10">
    <name type="scientific">Desulfotruncus arcticus DSM 17038</name>
    <dbReference type="NCBI Taxonomy" id="1121424"/>
    <lineage>
        <taxon>Bacteria</taxon>
        <taxon>Bacillati</taxon>
        <taxon>Bacillota</taxon>
        <taxon>Clostridia</taxon>
        <taxon>Eubacteriales</taxon>
        <taxon>Desulfallaceae</taxon>
        <taxon>Desulfotruncus</taxon>
    </lineage>
</organism>
<keyword evidence="2" id="KW-0004">4Fe-4S</keyword>
<dbReference type="SUPFAM" id="SSF50156">
    <property type="entry name" value="PDZ domain-like"/>
    <property type="match status" value="1"/>
</dbReference>
<dbReference type="SFLD" id="SFLDG01067">
    <property type="entry name" value="SPASM/twitch_domain_containing"/>
    <property type="match status" value="1"/>
</dbReference>
<name>A0A1I2NA16_9FIRM</name>
<dbReference type="InterPro" id="IPR000385">
    <property type="entry name" value="MoaA_NifB_PqqE_Fe-S-bd_CS"/>
</dbReference>
<dbReference type="InterPro" id="IPR050377">
    <property type="entry name" value="Radical_SAM_PqqE_MftC-like"/>
</dbReference>
<keyword evidence="6" id="KW-0408">Iron</keyword>
<evidence type="ECO:0000256" key="3">
    <source>
        <dbReference type="ARBA" id="ARBA00022691"/>
    </source>
</evidence>
<evidence type="ECO:0000256" key="4">
    <source>
        <dbReference type="ARBA" id="ARBA00022723"/>
    </source>
</evidence>
<keyword evidence="5" id="KW-0560">Oxidoreductase</keyword>
<dbReference type="InterPro" id="IPR058240">
    <property type="entry name" value="rSAM_sf"/>
</dbReference>
<evidence type="ECO:0000256" key="2">
    <source>
        <dbReference type="ARBA" id="ARBA00022485"/>
    </source>
</evidence>
<dbReference type="InterPro" id="IPR007549">
    <property type="entry name" value="DUF512"/>
</dbReference>
<dbReference type="Gene3D" id="3.20.20.70">
    <property type="entry name" value="Aldolase class I"/>
    <property type="match status" value="1"/>
</dbReference>
<evidence type="ECO:0000256" key="1">
    <source>
        <dbReference type="ARBA" id="ARBA00001966"/>
    </source>
</evidence>
<evidence type="ECO:0000256" key="6">
    <source>
        <dbReference type="ARBA" id="ARBA00023004"/>
    </source>
</evidence>
<dbReference type="Proteomes" id="UP000199337">
    <property type="component" value="Unassembled WGS sequence"/>
</dbReference>
<dbReference type="Pfam" id="PF04055">
    <property type="entry name" value="Radical_SAM"/>
    <property type="match status" value="1"/>
</dbReference>
<dbReference type="PROSITE" id="PS01305">
    <property type="entry name" value="MOAA_NIFB_PQQE"/>
    <property type="match status" value="1"/>
</dbReference>
<comment type="cofactor">
    <cofactor evidence="1">
        <name>[4Fe-4S] cluster</name>
        <dbReference type="ChEBI" id="CHEBI:49883"/>
    </cofactor>
</comment>
<protein>
    <submittedName>
        <fullName evidence="9">4Fe-4S single cluster domain-containing protein</fullName>
    </submittedName>
</protein>
<dbReference type="Pfam" id="PF04459">
    <property type="entry name" value="DUF512"/>
    <property type="match status" value="1"/>
</dbReference>
<dbReference type="GO" id="GO:0051539">
    <property type="term" value="F:4 iron, 4 sulfur cluster binding"/>
    <property type="evidence" value="ECO:0007669"/>
    <property type="project" value="UniProtKB-KW"/>
</dbReference>
<dbReference type="AlphaFoldDB" id="A0A1I2NA16"/>
<accession>A0A1I2NA16</accession>
<evidence type="ECO:0000256" key="7">
    <source>
        <dbReference type="ARBA" id="ARBA00023014"/>
    </source>
</evidence>
<dbReference type="PANTHER" id="PTHR11228">
    <property type="entry name" value="RADICAL SAM DOMAIN PROTEIN"/>
    <property type="match status" value="1"/>
</dbReference>
<dbReference type="InterPro" id="IPR036034">
    <property type="entry name" value="PDZ_sf"/>
</dbReference>
<dbReference type="SUPFAM" id="SSF102114">
    <property type="entry name" value="Radical SAM enzymes"/>
    <property type="match status" value="1"/>
</dbReference>
<dbReference type="PANTHER" id="PTHR11228:SF7">
    <property type="entry name" value="PQQA PEPTIDE CYCLASE"/>
    <property type="match status" value="1"/>
</dbReference>
<dbReference type="CDD" id="cd01335">
    <property type="entry name" value="Radical_SAM"/>
    <property type="match status" value="1"/>
</dbReference>
<dbReference type="Gene3D" id="2.30.42.10">
    <property type="match status" value="1"/>
</dbReference>
<keyword evidence="10" id="KW-1185">Reference proteome</keyword>
<sequence>MGDLLNNFLSNYVERLIYWAAGHSNILPITSQCNVRCVFCSNMQNPPGVEAFNLKPLKTEQLSDIVTLLDPQKPVIIGESVTRINEGEPFTHPKIKEVLSIIRKALPHNTIQITTNGSLLDAEQLAFLQSIAPVTIYLSLNSVNLRHQLMGDARSEKAVAAAALLGKYGLTWHGSVVAMPHLTGWADFKETITYLDNCGAQTIRIFIPGYTRLVQGNLCYRENMPQQLRQTVSELAQQVRTPLTVEPPLLTNLQPEVAGVILNSPAYMAGIKRGHIIQTVNGKEAFSRAHAFYMVKKAANPILLIQNTTKASKVVINKAAGESSGLVMEYDIDLSLIEDIVQIASRRSAKNTVLLASEMAANVLTMALNKYDIDHSLTVIPVPNLFFGGSIKTAGLLVLRDIINAIRNYLDQHPCPDLVILPQIAFDPNGRDLLGSHWSEVESIFSIPVEVL</sequence>
<keyword evidence="7" id="KW-0411">Iron-sulfur</keyword>
<keyword evidence="4" id="KW-0479">Metal-binding</keyword>
<evidence type="ECO:0000313" key="10">
    <source>
        <dbReference type="Proteomes" id="UP000199337"/>
    </source>
</evidence>
<evidence type="ECO:0000256" key="5">
    <source>
        <dbReference type="ARBA" id="ARBA00023002"/>
    </source>
</evidence>
<dbReference type="STRING" id="341036.SAMN05660649_00415"/>
<feature type="domain" description="Radical SAM core" evidence="8">
    <location>
        <begin position="19"/>
        <end position="252"/>
    </location>
</feature>
<evidence type="ECO:0000259" key="8">
    <source>
        <dbReference type="PROSITE" id="PS51918"/>
    </source>
</evidence>
<dbReference type="InterPro" id="IPR007197">
    <property type="entry name" value="rSAM"/>
</dbReference>
<dbReference type="SFLD" id="SFLDS00029">
    <property type="entry name" value="Radical_SAM"/>
    <property type="match status" value="1"/>
</dbReference>
<dbReference type="GO" id="GO:0016491">
    <property type="term" value="F:oxidoreductase activity"/>
    <property type="evidence" value="ECO:0007669"/>
    <property type="project" value="UniProtKB-KW"/>
</dbReference>
<dbReference type="InterPro" id="IPR013785">
    <property type="entry name" value="Aldolase_TIM"/>
</dbReference>